<feature type="zinc finger region" description="C3H1-type" evidence="6">
    <location>
        <begin position="6"/>
        <end position="35"/>
    </location>
</feature>
<evidence type="ECO:0000259" key="8">
    <source>
        <dbReference type="PROSITE" id="PS50089"/>
    </source>
</evidence>
<dbReference type="EMBL" id="BEYU01000206">
    <property type="protein sequence ID" value="GBG34640.1"/>
    <property type="molecule type" value="Genomic_DNA"/>
</dbReference>
<accession>A0A2R5GUW3</accession>
<dbReference type="InterPro" id="IPR045072">
    <property type="entry name" value="MKRN-like"/>
</dbReference>
<feature type="domain" description="RING-type" evidence="8">
    <location>
        <begin position="261"/>
        <end position="316"/>
    </location>
</feature>
<dbReference type="InterPro" id="IPR013083">
    <property type="entry name" value="Znf_RING/FYVE/PHD"/>
</dbReference>
<dbReference type="SUPFAM" id="SSF57850">
    <property type="entry name" value="RING/U-box"/>
    <property type="match status" value="1"/>
</dbReference>
<keyword evidence="3" id="KW-0677">Repeat</keyword>
<dbReference type="PANTHER" id="PTHR11224:SF10">
    <property type="entry name" value="IP09428P-RELATED"/>
    <property type="match status" value="1"/>
</dbReference>
<feature type="compositionally biased region" description="Low complexity" evidence="7">
    <location>
        <begin position="116"/>
        <end position="135"/>
    </location>
</feature>
<evidence type="ECO:0000256" key="5">
    <source>
        <dbReference type="ARBA" id="ARBA00022833"/>
    </source>
</evidence>
<proteinExistence type="predicted"/>
<dbReference type="PANTHER" id="PTHR11224">
    <property type="entry name" value="MAKORIN-RELATED"/>
    <property type="match status" value="1"/>
</dbReference>
<dbReference type="PROSITE" id="PS50089">
    <property type="entry name" value="ZF_RING_2"/>
    <property type="match status" value="1"/>
</dbReference>
<dbReference type="GO" id="GO:0061630">
    <property type="term" value="F:ubiquitin protein ligase activity"/>
    <property type="evidence" value="ECO:0007669"/>
    <property type="project" value="UniProtKB-EC"/>
</dbReference>
<keyword evidence="5 6" id="KW-0862">Zinc</keyword>
<dbReference type="Gene3D" id="3.30.40.10">
    <property type="entry name" value="Zinc/RING finger domain, C3HC4 (zinc finger)"/>
    <property type="match status" value="1"/>
</dbReference>
<dbReference type="GO" id="GO:0008270">
    <property type="term" value="F:zinc ion binding"/>
    <property type="evidence" value="ECO:0007669"/>
    <property type="project" value="UniProtKB-KW"/>
</dbReference>
<dbReference type="SUPFAM" id="SSF90229">
    <property type="entry name" value="CCCH zinc finger"/>
    <property type="match status" value="1"/>
</dbReference>
<dbReference type="Pfam" id="PF18044">
    <property type="entry name" value="zf-CCCH_4"/>
    <property type="match status" value="1"/>
</dbReference>
<comment type="caution">
    <text evidence="10">The sequence shown here is derived from an EMBL/GenBank/DDBJ whole genome shotgun (WGS) entry which is preliminary data.</text>
</comment>
<feature type="domain" description="C3H1-type" evidence="9">
    <location>
        <begin position="45"/>
        <end position="68"/>
    </location>
</feature>
<keyword evidence="1" id="KW-0808">Transferase</keyword>
<dbReference type="PROSITE" id="PS00518">
    <property type="entry name" value="ZF_RING_1"/>
    <property type="match status" value="1"/>
</dbReference>
<evidence type="ECO:0000256" key="7">
    <source>
        <dbReference type="SAM" id="MobiDB-lite"/>
    </source>
</evidence>
<dbReference type="InParanoid" id="A0A2R5GUW3"/>
<feature type="zinc finger region" description="C3H1-type" evidence="6">
    <location>
        <begin position="345"/>
        <end position="374"/>
    </location>
</feature>
<feature type="domain" description="C3H1-type" evidence="9">
    <location>
        <begin position="6"/>
        <end position="35"/>
    </location>
</feature>
<dbReference type="InterPro" id="IPR001841">
    <property type="entry name" value="Znf_RING"/>
</dbReference>
<dbReference type="CDD" id="cd16521">
    <property type="entry name" value="RING-HC_MKRN"/>
    <property type="match status" value="1"/>
</dbReference>
<evidence type="ECO:0000256" key="3">
    <source>
        <dbReference type="ARBA" id="ARBA00022737"/>
    </source>
</evidence>
<evidence type="ECO:0000313" key="10">
    <source>
        <dbReference type="EMBL" id="GBG34640.1"/>
    </source>
</evidence>
<keyword evidence="4 6" id="KW-0863">Zinc-finger</keyword>
<evidence type="ECO:0000259" key="9">
    <source>
        <dbReference type="PROSITE" id="PS50103"/>
    </source>
</evidence>
<evidence type="ECO:0000256" key="2">
    <source>
        <dbReference type="ARBA" id="ARBA00022723"/>
    </source>
</evidence>
<evidence type="ECO:0000256" key="1">
    <source>
        <dbReference type="ARBA" id="ARBA00022679"/>
    </source>
</evidence>
<evidence type="ECO:0000313" key="11">
    <source>
        <dbReference type="Proteomes" id="UP000241890"/>
    </source>
</evidence>
<organism evidence="10 11">
    <name type="scientific">Hondaea fermentalgiana</name>
    <dbReference type="NCBI Taxonomy" id="2315210"/>
    <lineage>
        <taxon>Eukaryota</taxon>
        <taxon>Sar</taxon>
        <taxon>Stramenopiles</taxon>
        <taxon>Bigyra</taxon>
        <taxon>Labyrinthulomycetes</taxon>
        <taxon>Thraustochytrida</taxon>
        <taxon>Thraustochytriidae</taxon>
        <taxon>Hondaea</taxon>
    </lineage>
</organism>
<dbReference type="InterPro" id="IPR017907">
    <property type="entry name" value="Znf_RING_CS"/>
</dbReference>
<evidence type="ECO:0000256" key="6">
    <source>
        <dbReference type="PROSITE-ProRule" id="PRU00723"/>
    </source>
</evidence>
<feature type="domain" description="C3H1-type" evidence="9">
    <location>
        <begin position="345"/>
        <end position="374"/>
    </location>
</feature>
<dbReference type="InterPro" id="IPR041367">
    <property type="entry name" value="Znf-CCCH_4"/>
</dbReference>
<reference evidence="10 11" key="1">
    <citation type="submission" date="2017-12" db="EMBL/GenBank/DDBJ databases">
        <title>Sequencing, de novo assembly and annotation of complete genome of a new Thraustochytrid species, strain FCC1311.</title>
        <authorList>
            <person name="Sedici K."/>
            <person name="Godart F."/>
            <person name="Aiese Cigliano R."/>
            <person name="Sanseverino W."/>
            <person name="Barakat M."/>
            <person name="Ortet P."/>
            <person name="Marechal E."/>
            <person name="Cagnac O."/>
            <person name="Amato A."/>
        </authorList>
    </citation>
    <scope>NUCLEOTIDE SEQUENCE [LARGE SCALE GENOMIC DNA]</scope>
</reference>
<dbReference type="Gene3D" id="4.10.1000.10">
    <property type="entry name" value="Zinc finger, CCCH-type"/>
    <property type="match status" value="1"/>
</dbReference>
<feature type="region of interest" description="Disordered" evidence="7">
    <location>
        <begin position="72"/>
        <end position="135"/>
    </location>
</feature>
<dbReference type="SMART" id="SM00356">
    <property type="entry name" value="ZnF_C3H1"/>
    <property type="match status" value="4"/>
</dbReference>
<dbReference type="Pfam" id="PF14608">
    <property type="entry name" value="zf-CCCH_2"/>
    <property type="match status" value="2"/>
</dbReference>
<feature type="domain" description="C3H1-type" evidence="9">
    <location>
        <begin position="196"/>
        <end position="223"/>
    </location>
</feature>
<dbReference type="Gene3D" id="2.30.30.1190">
    <property type="match status" value="1"/>
</dbReference>
<gene>
    <name evidence="10" type="ORF">FCC1311_108622</name>
</gene>
<dbReference type="InterPro" id="IPR000571">
    <property type="entry name" value="Znf_CCCH"/>
</dbReference>
<sequence length="417" mass="46472">MSAAKTGRKLPCQFFVMGTCQHAKDQDCRFSHDRELCKPGALEEPCKHFQAKGFCRNGRFCLNVHDRDAVERMQQEQRDRASQGKAKPAQPKIHVHSEIKPPVGAGEDKAHGTTGANSAASAPPHAPDATAPTQAEYHAALQGREDEMYFYGSLPTGTQDQAPARRVVEPSPDWAELAHREAALQTQQPSGFVHDAKSKAPCKFFMRGECRFGERCRYTHPGADGNGGYAMSPAPHQQSAPMSAESAMDQFERQASRELECGICLEVIASNKDGRFGILTGCDHAFCLSCIKNWRSTEVSKGDDRKELVRRCPLCREPSYFVVPCDRMVRDPARKNALIEEYQVRMKKIPCRYFDQGNGTCPFGTSCFYKHVYSNGQEENPGDLRTYKDAEGRTKVDNTSRLSEYFDSALSMGGRPR</sequence>
<dbReference type="GO" id="GO:0000209">
    <property type="term" value="P:protein polyubiquitination"/>
    <property type="evidence" value="ECO:0007669"/>
    <property type="project" value="InterPro"/>
</dbReference>
<feature type="compositionally biased region" description="Basic and acidic residues" evidence="7">
    <location>
        <begin position="72"/>
        <end position="82"/>
    </location>
</feature>
<keyword evidence="11" id="KW-1185">Reference proteome</keyword>
<dbReference type="Pfam" id="PF00097">
    <property type="entry name" value="zf-C3HC4"/>
    <property type="match status" value="1"/>
</dbReference>
<dbReference type="InterPro" id="IPR036855">
    <property type="entry name" value="Znf_CCCH_sf"/>
</dbReference>
<protein>
    <submittedName>
        <fullName evidence="10">E3 ubiquitin-protein ligase makorin-1</fullName>
    </submittedName>
</protein>
<dbReference type="InterPro" id="IPR018957">
    <property type="entry name" value="Znf_C3HC4_RING-type"/>
</dbReference>
<evidence type="ECO:0000256" key="4">
    <source>
        <dbReference type="ARBA" id="ARBA00022771"/>
    </source>
</evidence>
<dbReference type="PROSITE" id="PS50103">
    <property type="entry name" value="ZF_C3H1"/>
    <property type="match status" value="4"/>
</dbReference>
<dbReference type="OrthoDB" id="250836at2759"/>
<dbReference type="Proteomes" id="UP000241890">
    <property type="component" value="Unassembled WGS sequence"/>
</dbReference>
<dbReference type="AlphaFoldDB" id="A0A2R5GUW3"/>
<dbReference type="SMART" id="SM00184">
    <property type="entry name" value="RING"/>
    <property type="match status" value="1"/>
</dbReference>
<keyword evidence="2 6" id="KW-0479">Metal-binding</keyword>
<feature type="zinc finger region" description="C3H1-type" evidence="6">
    <location>
        <begin position="196"/>
        <end position="223"/>
    </location>
</feature>
<name>A0A2R5GUW3_9STRA</name>
<feature type="zinc finger region" description="C3H1-type" evidence="6">
    <location>
        <begin position="45"/>
        <end position="68"/>
    </location>
</feature>